<protein>
    <submittedName>
        <fullName evidence="1">Uncharacterized protein</fullName>
    </submittedName>
</protein>
<organism evidence="1">
    <name type="scientific">marine metagenome</name>
    <dbReference type="NCBI Taxonomy" id="408172"/>
    <lineage>
        <taxon>unclassified sequences</taxon>
        <taxon>metagenomes</taxon>
        <taxon>ecological metagenomes</taxon>
    </lineage>
</organism>
<evidence type="ECO:0000313" key="1">
    <source>
        <dbReference type="EMBL" id="SVC49059.1"/>
    </source>
</evidence>
<reference evidence="1" key="1">
    <citation type="submission" date="2018-05" db="EMBL/GenBank/DDBJ databases">
        <authorList>
            <person name="Lanie J.A."/>
            <person name="Ng W.-L."/>
            <person name="Kazmierczak K.M."/>
            <person name="Andrzejewski T.M."/>
            <person name="Davidsen T.M."/>
            <person name="Wayne K.J."/>
            <person name="Tettelin H."/>
            <person name="Glass J.I."/>
            <person name="Rusch D."/>
            <person name="Podicherti R."/>
            <person name="Tsui H.-C.T."/>
            <person name="Winkler M.E."/>
        </authorList>
    </citation>
    <scope>NUCLEOTIDE SEQUENCE</scope>
</reference>
<name>A0A382MJP0_9ZZZZ</name>
<sequence length="228" mass="24701">MTSNDLATDVHNYLANEDTGTVSMLEILAALGDHPELAGMNTARAARKLRRVLAGLDDIVKLGAKRGAAYVYDPDAATERSRAYRIEEKILLHHLYGGGRSTPESLYGVLTEEFPDADAAINEGLDNLLQAGALVFRPPETVLGSEFWFYSGLLPRGNTSFTHTGTAGHSMEKLTELLTLYARDQRPLPGTSIPAPTVPSRSMAIEAAVVFTVVSLKRDLQELNSSES</sequence>
<dbReference type="EMBL" id="UINC01094106">
    <property type="protein sequence ID" value="SVC49059.1"/>
    <property type="molecule type" value="Genomic_DNA"/>
</dbReference>
<accession>A0A382MJP0</accession>
<dbReference type="AlphaFoldDB" id="A0A382MJP0"/>
<gene>
    <name evidence="1" type="ORF">METZ01_LOCUS301913</name>
</gene>
<proteinExistence type="predicted"/>